<keyword evidence="7" id="KW-0653">Protein transport</keyword>
<reference evidence="11 12" key="1">
    <citation type="submission" date="2022-07" db="EMBL/GenBank/DDBJ databases">
        <title>Methylomonas rivi sp. nov., Methylomonas rosea sp. nov., Methylomonas aureus sp. nov. and Methylomonas subterranea sp. nov., four novel methanotrophs isolated from a freshwater creek and the deep terrestrial subsurface.</title>
        <authorList>
            <person name="Abin C."/>
            <person name="Sankaranarayanan K."/>
            <person name="Garner C."/>
            <person name="Sindelar R."/>
            <person name="Kotary K."/>
            <person name="Garner R."/>
            <person name="Barclay S."/>
            <person name="Lawson P."/>
            <person name="Krumholz L."/>
        </authorList>
    </citation>
    <scope>NUCLEOTIDE SEQUENCE [LARGE SCALE GENOMIC DNA]</scope>
    <source>
        <strain evidence="11 12">SURF-2</strain>
    </source>
</reference>
<dbReference type="SUPFAM" id="SSF103054">
    <property type="entry name" value="General secretion pathway protein M, EpsM"/>
    <property type="match status" value="1"/>
</dbReference>
<keyword evidence="5" id="KW-0997">Cell inner membrane</keyword>
<keyword evidence="3" id="KW-0813">Transport</keyword>
<name>A0ABT1TDI5_9GAMM</name>
<evidence type="ECO:0000256" key="5">
    <source>
        <dbReference type="ARBA" id="ARBA00022519"/>
    </source>
</evidence>
<dbReference type="Proteomes" id="UP001524499">
    <property type="component" value="Unassembled WGS sequence"/>
</dbReference>
<evidence type="ECO:0000256" key="9">
    <source>
        <dbReference type="ARBA" id="ARBA00023136"/>
    </source>
</evidence>
<organism evidence="11 12">
    <name type="scientific">Methylomonas subterranea</name>
    <dbReference type="NCBI Taxonomy" id="2952225"/>
    <lineage>
        <taxon>Bacteria</taxon>
        <taxon>Pseudomonadati</taxon>
        <taxon>Pseudomonadota</taxon>
        <taxon>Gammaproteobacteria</taxon>
        <taxon>Methylococcales</taxon>
        <taxon>Methylococcaceae</taxon>
        <taxon>Methylomonas</taxon>
    </lineage>
</organism>
<dbReference type="EMBL" id="JANIBJ010000007">
    <property type="protein sequence ID" value="MCQ8103510.1"/>
    <property type="molecule type" value="Genomic_DNA"/>
</dbReference>
<evidence type="ECO:0000313" key="12">
    <source>
        <dbReference type="Proteomes" id="UP001524499"/>
    </source>
</evidence>
<evidence type="ECO:0000256" key="7">
    <source>
        <dbReference type="ARBA" id="ARBA00022927"/>
    </source>
</evidence>
<keyword evidence="4" id="KW-1003">Cell membrane</keyword>
<protein>
    <submittedName>
        <fullName evidence="11">Type II secretion system protein M</fullName>
    </submittedName>
</protein>
<sequence length="172" mass="19161">MPFDKTDVIRRWRALSAREQMLAVAGMAVVALAAVYGGLYEPMREENRRLRQQLQVRQQVRQHLREVAQRAAQLRGSGEYSAVSPMEPAAAIAGSSRQLDLESYIGKRQAAAEEGIELELQAIPFDKLVYWLAVMRQQHGVVVAKLDMRRHAADSPLLDGTLTLGGINRGPE</sequence>
<evidence type="ECO:0000256" key="2">
    <source>
        <dbReference type="ARBA" id="ARBA00010637"/>
    </source>
</evidence>
<comment type="caution">
    <text evidence="11">The sequence shown here is derived from an EMBL/GenBank/DDBJ whole genome shotgun (WGS) entry which is preliminary data.</text>
</comment>
<gene>
    <name evidence="11" type="ORF">NP590_05275</name>
</gene>
<dbReference type="Gene3D" id="3.30.1360.100">
    <property type="entry name" value="General secretion pathway protein M, EpsM"/>
    <property type="match status" value="1"/>
</dbReference>
<dbReference type="InterPro" id="IPR007690">
    <property type="entry name" value="T2SS_GspM"/>
</dbReference>
<dbReference type="RefSeq" id="WP_256601214.1">
    <property type="nucleotide sequence ID" value="NZ_JANIBJ010000007.1"/>
</dbReference>
<evidence type="ECO:0000256" key="10">
    <source>
        <dbReference type="SAM" id="Phobius"/>
    </source>
</evidence>
<dbReference type="InterPro" id="IPR023229">
    <property type="entry name" value="T2SS_M_periplasmic_sf"/>
</dbReference>
<comment type="similarity">
    <text evidence="2">Belongs to the GSP M family.</text>
</comment>
<dbReference type="Pfam" id="PF04612">
    <property type="entry name" value="T2SSM"/>
    <property type="match status" value="1"/>
</dbReference>
<evidence type="ECO:0000256" key="3">
    <source>
        <dbReference type="ARBA" id="ARBA00022448"/>
    </source>
</evidence>
<keyword evidence="12" id="KW-1185">Reference proteome</keyword>
<feature type="transmembrane region" description="Helical" evidence="10">
    <location>
        <begin position="20"/>
        <end position="39"/>
    </location>
</feature>
<proteinExistence type="inferred from homology"/>
<evidence type="ECO:0000256" key="1">
    <source>
        <dbReference type="ARBA" id="ARBA00004377"/>
    </source>
</evidence>
<keyword evidence="8 10" id="KW-1133">Transmembrane helix</keyword>
<keyword evidence="6 10" id="KW-0812">Transmembrane</keyword>
<accession>A0ABT1TDI5</accession>
<keyword evidence="9 10" id="KW-0472">Membrane</keyword>
<evidence type="ECO:0000256" key="6">
    <source>
        <dbReference type="ARBA" id="ARBA00022692"/>
    </source>
</evidence>
<evidence type="ECO:0000256" key="4">
    <source>
        <dbReference type="ARBA" id="ARBA00022475"/>
    </source>
</evidence>
<comment type="subcellular location">
    <subcellularLocation>
        <location evidence="1">Cell inner membrane</location>
        <topology evidence="1">Single-pass membrane protein</topology>
    </subcellularLocation>
</comment>
<evidence type="ECO:0000313" key="11">
    <source>
        <dbReference type="EMBL" id="MCQ8103510.1"/>
    </source>
</evidence>
<evidence type="ECO:0000256" key="8">
    <source>
        <dbReference type="ARBA" id="ARBA00022989"/>
    </source>
</evidence>